<dbReference type="Proteomes" id="UP001631949">
    <property type="component" value="Unassembled WGS sequence"/>
</dbReference>
<sequence length="137" mass="15367">MKKNTIIALACLLALSPTCIYAGPVVENEDPPAARVVSEDIELRSAYIFSGNVNNQAYFSKQAWLKPEEGSYVNYWIKNTGGSPITININNQIYRTFSPGEQGHISANVTIKQMYYFNAYPTYGGMLNMQCAIRQRK</sequence>
<name>A0ABW9GXZ8_9FIRM</name>
<dbReference type="RefSeq" id="WP_408977119.1">
    <property type="nucleotide sequence ID" value="NZ_JBJUVG010000004.1"/>
</dbReference>
<feature type="chain" id="PRO_5046638668" description="DUF5626 domain-containing protein" evidence="1">
    <location>
        <begin position="23"/>
        <end position="137"/>
    </location>
</feature>
<evidence type="ECO:0000313" key="2">
    <source>
        <dbReference type="EMBL" id="MFM9413500.1"/>
    </source>
</evidence>
<evidence type="ECO:0008006" key="4">
    <source>
        <dbReference type="Google" id="ProtNLM"/>
    </source>
</evidence>
<evidence type="ECO:0000256" key="1">
    <source>
        <dbReference type="SAM" id="SignalP"/>
    </source>
</evidence>
<proteinExistence type="predicted"/>
<keyword evidence="1" id="KW-0732">Signal</keyword>
<gene>
    <name evidence="2" type="ORF">ACKQTC_03875</name>
</gene>
<accession>A0ABW9GXZ8</accession>
<dbReference type="EMBL" id="JBJUVG010000004">
    <property type="protein sequence ID" value="MFM9413500.1"/>
    <property type="molecule type" value="Genomic_DNA"/>
</dbReference>
<feature type="signal peptide" evidence="1">
    <location>
        <begin position="1"/>
        <end position="22"/>
    </location>
</feature>
<comment type="caution">
    <text evidence="2">The sequence shown here is derived from an EMBL/GenBank/DDBJ whole genome shotgun (WGS) entry which is preliminary data.</text>
</comment>
<protein>
    <recommendedName>
        <fullName evidence="4">DUF5626 domain-containing protein</fullName>
    </recommendedName>
</protein>
<evidence type="ECO:0000313" key="3">
    <source>
        <dbReference type="Proteomes" id="UP001631949"/>
    </source>
</evidence>
<reference evidence="2 3" key="1">
    <citation type="journal article" date="2016" name="Int. J. Syst. Evol. Microbiol.">
        <title>Peptococcus simiae sp. nov., isolated from rhesus macaque faeces and emended description of the genus Peptococcus.</title>
        <authorList>
            <person name="Shkoporov A.N."/>
            <person name="Efimov B.A."/>
            <person name="Kondova I."/>
            <person name="Ouwerling B."/>
            <person name="Chaplin A.V."/>
            <person name="Shcherbakova V.A."/>
            <person name="Langermans J.A.M."/>
        </authorList>
    </citation>
    <scope>NUCLEOTIDE SEQUENCE [LARGE SCALE GENOMIC DNA]</scope>
    <source>
        <strain evidence="2 3">M108</strain>
    </source>
</reference>
<organism evidence="2 3">
    <name type="scientific">Peptococcus simiae</name>
    <dbReference type="NCBI Taxonomy" id="1643805"/>
    <lineage>
        <taxon>Bacteria</taxon>
        <taxon>Bacillati</taxon>
        <taxon>Bacillota</taxon>
        <taxon>Clostridia</taxon>
        <taxon>Eubacteriales</taxon>
        <taxon>Peptococcaceae</taxon>
        <taxon>Peptococcus</taxon>
    </lineage>
</organism>
<keyword evidence="3" id="KW-1185">Reference proteome</keyword>